<reference evidence="2 3" key="1">
    <citation type="journal article" date="2015" name="Infect. Genet. Evol.">
        <title>Genomic sequences of six botulinum neurotoxin-producing strains representing three clostridial species illustrate the mobility and diversity of botulinum neurotoxin genes.</title>
        <authorList>
            <person name="Smith T.J."/>
            <person name="Hill K.K."/>
            <person name="Xie G."/>
            <person name="Foley B.T."/>
            <person name="Williamson C.H."/>
            <person name="Foster J.T."/>
            <person name="Johnson S.L."/>
            <person name="Chertkov O."/>
            <person name="Teshima H."/>
            <person name="Gibbons H.S."/>
            <person name="Johnsky L.A."/>
            <person name="Karavis M.A."/>
            <person name="Smith L.A."/>
        </authorList>
    </citation>
    <scope>NUCLEOTIDE SEQUENCE [LARGE SCALE GENOMIC DNA]</scope>
    <source>
        <strain evidence="2 3">CDC 2741</strain>
    </source>
</reference>
<dbReference type="Proteomes" id="UP000031366">
    <property type="component" value="Unassembled WGS sequence"/>
</dbReference>
<evidence type="ECO:0000256" key="1">
    <source>
        <dbReference type="SAM" id="Phobius"/>
    </source>
</evidence>
<keyword evidence="3" id="KW-1185">Reference proteome</keyword>
<evidence type="ECO:0000313" key="2">
    <source>
        <dbReference type="EMBL" id="KIE48235.1"/>
    </source>
</evidence>
<keyword evidence="1" id="KW-0812">Transmembrane</keyword>
<protein>
    <submittedName>
        <fullName evidence="2">Uncharacterized protein</fullName>
    </submittedName>
</protein>
<evidence type="ECO:0000313" key="3">
    <source>
        <dbReference type="Proteomes" id="UP000031366"/>
    </source>
</evidence>
<dbReference type="RefSeq" id="WP_160289170.1">
    <property type="nucleotide sequence ID" value="NZ_AYSO01000011.1"/>
</dbReference>
<comment type="caution">
    <text evidence="2">The sequence shown here is derived from an EMBL/GenBank/DDBJ whole genome shotgun (WGS) entry which is preliminary data.</text>
</comment>
<name>A0A0C1ULX9_9CLOT</name>
<organism evidence="2 3">
    <name type="scientific">Clostridium argentinense CDC 2741</name>
    <dbReference type="NCBI Taxonomy" id="1418104"/>
    <lineage>
        <taxon>Bacteria</taxon>
        <taxon>Bacillati</taxon>
        <taxon>Bacillota</taxon>
        <taxon>Clostridia</taxon>
        <taxon>Eubacteriales</taxon>
        <taxon>Clostridiaceae</taxon>
        <taxon>Clostridium</taxon>
    </lineage>
</organism>
<feature type="transmembrane region" description="Helical" evidence="1">
    <location>
        <begin position="32"/>
        <end position="51"/>
    </location>
</feature>
<sequence>MRYFNAHDYTRYKIAETEQNNNGLGKQSHVSGWKITGISALIILSYFIFLLN</sequence>
<keyword evidence="1" id="KW-1133">Transmembrane helix</keyword>
<dbReference type="AlphaFoldDB" id="A0A0C1ULX9"/>
<keyword evidence="1" id="KW-0472">Membrane</keyword>
<proteinExistence type="predicted"/>
<gene>
    <name evidence="2" type="ORF">U732_3981</name>
</gene>
<dbReference type="EMBL" id="AYSO01000011">
    <property type="protein sequence ID" value="KIE48235.1"/>
    <property type="molecule type" value="Genomic_DNA"/>
</dbReference>
<accession>A0A0C1ULX9</accession>